<evidence type="ECO:0000313" key="3">
    <source>
        <dbReference type="Proteomes" id="UP000887013"/>
    </source>
</evidence>
<gene>
    <name evidence="2" type="ORF">NPIL_512021</name>
</gene>
<evidence type="ECO:0000256" key="1">
    <source>
        <dbReference type="SAM" id="MobiDB-lite"/>
    </source>
</evidence>
<reference evidence="2" key="1">
    <citation type="submission" date="2020-08" db="EMBL/GenBank/DDBJ databases">
        <title>Multicomponent nature underlies the extraordinary mechanical properties of spider dragline silk.</title>
        <authorList>
            <person name="Kono N."/>
            <person name="Nakamura H."/>
            <person name="Mori M."/>
            <person name="Yoshida Y."/>
            <person name="Ohtoshi R."/>
            <person name="Malay A.D."/>
            <person name="Moran D.A.P."/>
            <person name="Tomita M."/>
            <person name="Numata K."/>
            <person name="Arakawa K."/>
        </authorList>
    </citation>
    <scope>NUCLEOTIDE SEQUENCE</scope>
</reference>
<keyword evidence="3" id="KW-1185">Reference proteome</keyword>
<dbReference type="Proteomes" id="UP000887013">
    <property type="component" value="Unassembled WGS sequence"/>
</dbReference>
<feature type="compositionally biased region" description="Basic residues" evidence="1">
    <location>
        <begin position="1"/>
        <end position="12"/>
    </location>
</feature>
<protein>
    <submittedName>
        <fullName evidence="2">Uncharacterized protein</fullName>
    </submittedName>
</protein>
<proteinExistence type="predicted"/>
<comment type="caution">
    <text evidence="2">The sequence shown here is derived from an EMBL/GenBank/DDBJ whole genome shotgun (WGS) entry which is preliminary data.</text>
</comment>
<name>A0A8X6TPK3_NEPPI</name>
<dbReference type="EMBL" id="BMAW01109237">
    <property type="protein sequence ID" value="GFT37562.1"/>
    <property type="molecule type" value="Genomic_DNA"/>
</dbReference>
<evidence type="ECO:0000313" key="2">
    <source>
        <dbReference type="EMBL" id="GFT37562.1"/>
    </source>
</evidence>
<dbReference type="AlphaFoldDB" id="A0A8X6TPK3"/>
<organism evidence="2 3">
    <name type="scientific">Nephila pilipes</name>
    <name type="common">Giant wood spider</name>
    <name type="synonym">Nephila maculata</name>
    <dbReference type="NCBI Taxonomy" id="299642"/>
    <lineage>
        <taxon>Eukaryota</taxon>
        <taxon>Metazoa</taxon>
        <taxon>Ecdysozoa</taxon>
        <taxon>Arthropoda</taxon>
        <taxon>Chelicerata</taxon>
        <taxon>Arachnida</taxon>
        <taxon>Araneae</taxon>
        <taxon>Araneomorphae</taxon>
        <taxon>Entelegynae</taxon>
        <taxon>Araneoidea</taxon>
        <taxon>Nephilidae</taxon>
        <taxon>Nephila</taxon>
    </lineage>
</organism>
<feature type="region of interest" description="Disordered" evidence="1">
    <location>
        <begin position="1"/>
        <end position="32"/>
    </location>
</feature>
<sequence length="91" mass="10427">MPACPHHHHSSRRSLTPECLSDKNVQKPQCPNAHRTPLLQSYHECPFNHHPTQRICSLPRICIAHHQCQPIFAQLFSQMPIDAHTTVSSMM</sequence>
<accession>A0A8X6TPK3</accession>